<evidence type="ECO:0000256" key="1">
    <source>
        <dbReference type="SAM" id="SignalP"/>
    </source>
</evidence>
<sequence>MRSSTAFIFILVAIVLQVNARLESFNKRATAGDDLASALQNLKAQGGVPDAAMCALCKAEKNDACLQDCPL</sequence>
<proteinExistence type="predicted"/>
<dbReference type="InParanoid" id="A0A1X2GZX2"/>
<keyword evidence="1" id="KW-0732">Signal</keyword>
<gene>
    <name evidence="2" type="ORF">BCR43DRAFT_499203</name>
</gene>
<dbReference type="EMBL" id="MCGN01000012">
    <property type="protein sequence ID" value="ORY90371.1"/>
    <property type="molecule type" value="Genomic_DNA"/>
</dbReference>
<comment type="caution">
    <text evidence="2">The sequence shown here is derived from an EMBL/GenBank/DDBJ whole genome shotgun (WGS) entry which is preliminary data.</text>
</comment>
<name>A0A1X2GZX2_SYNRA</name>
<reference evidence="2 3" key="1">
    <citation type="submission" date="2016-07" db="EMBL/GenBank/DDBJ databases">
        <title>Pervasive Adenine N6-methylation of Active Genes in Fungi.</title>
        <authorList>
            <consortium name="DOE Joint Genome Institute"/>
            <person name="Mondo S.J."/>
            <person name="Dannebaum R.O."/>
            <person name="Kuo R.C."/>
            <person name="Labutti K."/>
            <person name="Haridas S."/>
            <person name="Kuo A."/>
            <person name="Salamov A."/>
            <person name="Ahrendt S.R."/>
            <person name="Lipzen A."/>
            <person name="Sullivan W."/>
            <person name="Andreopoulos W.B."/>
            <person name="Clum A."/>
            <person name="Lindquist E."/>
            <person name="Daum C."/>
            <person name="Ramamoorthy G.K."/>
            <person name="Gryganskyi A."/>
            <person name="Culley D."/>
            <person name="Magnuson J.K."/>
            <person name="James T.Y."/>
            <person name="O'Malley M.A."/>
            <person name="Stajich J.E."/>
            <person name="Spatafora J.W."/>
            <person name="Visel A."/>
            <person name="Grigoriev I.V."/>
        </authorList>
    </citation>
    <scope>NUCLEOTIDE SEQUENCE [LARGE SCALE GENOMIC DNA]</scope>
    <source>
        <strain evidence="2 3">NRRL 2496</strain>
    </source>
</reference>
<keyword evidence="3" id="KW-1185">Reference proteome</keyword>
<dbReference type="AlphaFoldDB" id="A0A1X2GZX2"/>
<accession>A0A1X2GZX2</accession>
<evidence type="ECO:0000313" key="2">
    <source>
        <dbReference type="EMBL" id="ORY90371.1"/>
    </source>
</evidence>
<protein>
    <submittedName>
        <fullName evidence="2">Uncharacterized protein</fullName>
    </submittedName>
</protein>
<feature type="signal peptide" evidence="1">
    <location>
        <begin position="1"/>
        <end position="20"/>
    </location>
</feature>
<organism evidence="2 3">
    <name type="scientific">Syncephalastrum racemosum</name>
    <name type="common">Filamentous fungus</name>
    <dbReference type="NCBI Taxonomy" id="13706"/>
    <lineage>
        <taxon>Eukaryota</taxon>
        <taxon>Fungi</taxon>
        <taxon>Fungi incertae sedis</taxon>
        <taxon>Mucoromycota</taxon>
        <taxon>Mucoromycotina</taxon>
        <taxon>Mucoromycetes</taxon>
        <taxon>Mucorales</taxon>
        <taxon>Syncephalastraceae</taxon>
        <taxon>Syncephalastrum</taxon>
    </lineage>
</organism>
<feature type="chain" id="PRO_5012823731" evidence="1">
    <location>
        <begin position="21"/>
        <end position="71"/>
    </location>
</feature>
<evidence type="ECO:0000313" key="3">
    <source>
        <dbReference type="Proteomes" id="UP000242180"/>
    </source>
</evidence>
<dbReference type="Proteomes" id="UP000242180">
    <property type="component" value="Unassembled WGS sequence"/>
</dbReference>